<dbReference type="InterPro" id="IPR030459">
    <property type="entry name" value="Glyco_hydro_31_CS"/>
</dbReference>
<accession>A0ABR0ETH8</accession>
<protein>
    <recommendedName>
        <fullName evidence="3">alpha-glucosidase</fullName>
        <ecNumber evidence="3">3.2.1.20</ecNumber>
    </recommendedName>
</protein>
<dbReference type="Proteomes" id="UP001305779">
    <property type="component" value="Unassembled WGS sequence"/>
</dbReference>
<evidence type="ECO:0000313" key="13">
    <source>
        <dbReference type="Proteomes" id="UP001305779"/>
    </source>
</evidence>
<dbReference type="CDD" id="cd06602">
    <property type="entry name" value="GH31_MGAM_SI_GAA"/>
    <property type="match status" value="1"/>
</dbReference>
<proteinExistence type="inferred from homology"/>
<dbReference type="PANTHER" id="PTHR22762:SF133">
    <property type="entry name" value="P-TYPE DOMAIN-CONTAINING PROTEIN"/>
    <property type="match status" value="1"/>
</dbReference>
<evidence type="ECO:0000256" key="1">
    <source>
        <dbReference type="ARBA" id="ARBA00001657"/>
    </source>
</evidence>
<evidence type="ECO:0000259" key="10">
    <source>
        <dbReference type="Pfam" id="PF01055"/>
    </source>
</evidence>
<dbReference type="SUPFAM" id="SSF51445">
    <property type="entry name" value="(Trans)glycosidases"/>
    <property type="match status" value="1"/>
</dbReference>
<sequence>MLAATGALFLSILYAVNAQTGTERPVPTLSPQINAAPSLTPTIYDSQAPNPQKCPGYKASKVQNTTNGFNAELTIAGSHCQAFGNDIDNLLLEVQYQTQDRLNVKIYPKHLGDSNRTQHILRADIVAEPQSDGHTTEQTSRLKFEWTNDPTFQFKVLRTETNEELFSTYGHVIVYEDQFLELATNMVDDYNVYGLAENIHDFHLGHNHTQTFYAVDAGNTVDGNVYGTFPFYQETRYHDGKDTTSHGVYARNAHGQEWLLRDGNITYRTLGGSFDLYFLSGQDKSGSSSALETIRQFQVDCVGTPAMQQFWTFGFHQTRWGYENISVMRDIAKGYRDANIPLEALWNDLDIYDLYKDFTSDNNTFPAAGMQQWIGELHEAHQYYVPIIDSNIYAPNLENESDSYRPWERGAALGIFIRDPTTGDHYYGNNWPGFSSWADWLLPESQGWWTNEILTWFKDVPFDGIWIDLSEASSFCVGSCGNGRVNENPVHPPFLLPNDPGNADFRYPEGFNISNATEAASVSAASASQASMLSTTTLIPVATTTTQGRTEPTPGVRNLNFPPYVINHVQAGHSLLKSAIAPNATHSDASNTTEYELHNVYGLQISNATYHALLSVFPGRRPFTVGRSTFAGSGRTTSHWGGDNTSTWGSMFLSISQALTFMMSGIPMFGADTCGFAGNTDFDLCSRWMELSAFFPFYRNHNVKATISQEAFRWYSVAEASRRVMDVRYSLLNYMYTLFFYAHTKGDTVMRVLAWEFPEDASLKGTYSQFLLGPSLLVTPVLVPNVNTVRGVFPGIGEGTRWYDWYTLEEVQAKPQENVTLQAPLEHINVHVRGGSILPLQEPGYTTTETRNGSYSLLVALDDHGSASGSLYLDDGYSLEPEQTKLVQFKYAQGVLSTHINGTYQPSPPLANVTIAGVQGHLTGLSLTIAGQPCEVGEVAVDPGHGVLRINGLEEFTPEGAWEGEMVMELSFD</sequence>
<dbReference type="InterPro" id="IPR011013">
    <property type="entry name" value="Gal_mutarotase_sf_dom"/>
</dbReference>
<keyword evidence="13" id="KW-1185">Reference proteome</keyword>
<evidence type="ECO:0000256" key="7">
    <source>
        <dbReference type="ARBA" id="ARBA00023295"/>
    </source>
</evidence>
<dbReference type="PANTHER" id="PTHR22762">
    <property type="entry name" value="ALPHA-GLUCOSIDASE"/>
    <property type="match status" value="1"/>
</dbReference>
<organism evidence="12 13">
    <name type="scientific">Zasmidium cellare</name>
    <name type="common">Wine cellar mold</name>
    <name type="synonym">Racodium cellare</name>
    <dbReference type="NCBI Taxonomy" id="395010"/>
    <lineage>
        <taxon>Eukaryota</taxon>
        <taxon>Fungi</taxon>
        <taxon>Dikarya</taxon>
        <taxon>Ascomycota</taxon>
        <taxon>Pezizomycotina</taxon>
        <taxon>Dothideomycetes</taxon>
        <taxon>Dothideomycetidae</taxon>
        <taxon>Mycosphaerellales</taxon>
        <taxon>Mycosphaerellaceae</taxon>
        <taxon>Zasmidium</taxon>
    </lineage>
</organism>
<evidence type="ECO:0000313" key="12">
    <source>
        <dbReference type="EMBL" id="KAK4504420.1"/>
    </source>
</evidence>
<dbReference type="Gene3D" id="2.60.40.1180">
    <property type="entry name" value="Golgi alpha-mannosidase II"/>
    <property type="match status" value="2"/>
</dbReference>
<keyword evidence="6" id="KW-0325">Glycoprotein</keyword>
<evidence type="ECO:0000256" key="4">
    <source>
        <dbReference type="ARBA" id="ARBA00022729"/>
    </source>
</evidence>
<dbReference type="Gene3D" id="2.60.40.1760">
    <property type="entry name" value="glycosyl hydrolase (family 31)"/>
    <property type="match status" value="1"/>
</dbReference>
<keyword evidence="7 8" id="KW-0326">Glycosidase</keyword>
<comment type="caution">
    <text evidence="12">The sequence shown here is derived from an EMBL/GenBank/DDBJ whole genome shotgun (WGS) entry which is preliminary data.</text>
</comment>
<evidence type="ECO:0000256" key="6">
    <source>
        <dbReference type="ARBA" id="ARBA00023180"/>
    </source>
</evidence>
<dbReference type="SUPFAM" id="SSF74650">
    <property type="entry name" value="Galactose mutarotase-like"/>
    <property type="match status" value="1"/>
</dbReference>
<dbReference type="InterPro" id="IPR017853">
    <property type="entry name" value="GH"/>
</dbReference>
<dbReference type="PROSITE" id="PS00707">
    <property type="entry name" value="GLYCOSYL_HYDROL_F31_2"/>
    <property type="match status" value="1"/>
</dbReference>
<dbReference type="SUPFAM" id="SSF51011">
    <property type="entry name" value="Glycosyl hydrolase domain"/>
    <property type="match status" value="1"/>
</dbReference>
<evidence type="ECO:0000256" key="9">
    <source>
        <dbReference type="SAM" id="SignalP"/>
    </source>
</evidence>
<name>A0ABR0ETH8_ZASCE</name>
<feature type="signal peptide" evidence="9">
    <location>
        <begin position="1"/>
        <end position="18"/>
    </location>
</feature>
<comment type="similarity">
    <text evidence="2 8">Belongs to the glycosyl hydrolase 31 family.</text>
</comment>
<dbReference type="Pfam" id="PF01055">
    <property type="entry name" value="Glyco_hydro_31_2nd"/>
    <property type="match status" value="1"/>
</dbReference>
<evidence type="ECO:0000256" key="2">
    <source>
        <dbReference type="ARBA" id="ARBA00007806"/>
    </source>
</evidence>
<dbReference type="EC" id="3.2.1.20" evidence="3"/>
<dbReference type="Pfam" id="PF21365">
    <property type="entry name" value="Glyco_hydro_31_3rd"/>
    <property type="match status" value="1"/>
</dbReference>
<keyword evidence="5 8" id="KW-0378">Hydrolase</keyword>
<dbReference type="EMBL" id="JAXOVC010000003">
    <property type="protein sequence ID" value="KAK4504420.1"/>
    <property type="molecule type" value="Genomic_DNA"/>
</dbReference>
<evidence type="ECO:0000256" key="8">
    <source>
        <dbReference type="RuleBase" id="RU361185"/>
    </source>
</evidence>
<dbReference type="Gene3D" id="3.20.20.80">
    <property type="entry name" value="Glycosidases"/>
    <property type="match status" value="2"/>
</dbReference>
<reference evidence="12 13" key="1">
    <citation type="journal article" date="2023" name="G3 (Bethesda)">
        <title>A chromosome-level genome assembly of Zasmidium syzygii isolated from banana leaves.</title>
        <authorList>
            <person name="van Westerhoven A.C."/>
            <person name="Mehrabi R."/>
            <person name="Talebi R."/>
            <person name="Steentjes M.B.F."/>
            <person name="Corcolon B."/>
            <person name="Chong P.A."/>
            <person name="Kema G.H.J."/>
            <person name="Seidl M.F."/>
        </authorList>
    </citation>
    <scope>NUCLEOTIDE SEQUENCE [LARGE SCALE GENOMIC DNA]</scope>
    <source>
        <strain evidence="12 13">P124</strain>
    </source>
</reference>
<feature type="chain" id="PRO_5047363059" description="alpha-glucosidase" evidence="9">
    <location>
        <begin position="19"/>
        <end position="973"/>
    </location>
</feature>
<evidence type="ECO:0000256" key="5">
    <source>
        <dbReference type="ARBA" id="ARBA00022801"/>
    </source>
</evidence>
<gene>
    <name evidence="12" type="ORF">PRZ48_005336</name>
</gene>
<evidence type="ECO:0000259" key="11">
    <source>
        <dbReference type="Pfam" id="PF21365"/>
    </source>
</evidence>
<comment type="catalytic activity">
    <reaction evidence="1">
        <text>Hydrolysis of terminal, non-reducing (1-&gt;4)-linked alpha-D-glucose residues with release of alpha-D-glucose.</text>
        <dbReference type="EC" id="3.2.1.20"/>
    </reaction>
</comment>
<evidence type="ECO:0000256" key="3">
    <source>
        <dbReference type="ARBA" id="ARBA00012741"/>
    </source>
</evidence>
<dbReference type="InterPro" id="IPR048395">
    <property type="entry name" value="Glyco_hydro_31_C"/>
</dbReference>
<dbReference type="InterPro" id="IPR000322">
    <property type="entry name" value="Glyco_hydro_31_TIM"/>
</dbReference>
<feature type="domain" description="Glycosyl hydrolase family 31 C-terminal" evidence="11">
    <location>
        <begin position="746"/>
        <end position="838"/>
    </location>
</feature>
<keyword evidence="4 9" id="KW-0732">Signal</keyword>
<dbReference type="InterPro" id="IPR013780">
    <property type="entry name" value="Glyco_hydro_b"/>
</dbReference>
<feature type="domain" description="Glycoside hydrolase family 31 TIM barrel" evidence="10">
    <location>
        <begin position="305"/>
        <end position="738"/>
    </location>
</feature>